<proteinExistence type="inferred from homology"/>
<dbReference type="SUPFAM" id="SSF51735">
    <property type="entry name" value="NAD(P)-binding Rossmann-fold domains"/>
    <property type="match status" value="1"/>
</dbReference>
<comment type="similarity">
    <text evidence="1">Belongs to the short-chain dehydrogenases/reductases (SDR) family.</text>
</comment>
<dbReference type="Pfam" id="PF13561">
    <property type="entry name" value="adh_short_C2"/>
    <property type="match status" value="1"/>
</dbReference>
<protein>
    <submittedName>
        <fullName evidence="3">NAD(P)-dependent dehydrogenase (Short-subunit alcohol dehydrogenase family)</fullName>
    </submittedName>
</protein>
<evidence type="ECO:0000313" key="4">
    <source>
        <dbReference type="Proteomes" id="UP000294498"/>
    </source>
</evidence>
<dbReference type="AlphaFoldDB" id="A0A4R8DT25"/>
<evidence type="ECO:0000256" key="2">
    <source>
        <dbReference type="ARBA" id="ARBA00023002"/>
    </source>
</evidence>
<accession>A0A4R8DT25</accession>
<gene>
    <name evidence="3" type="ORF">EDB95_2281</name>
</gene>
<dbReference type="EMBL" id="SODV01000001">
    <property type="protein sequence ID" value="TDX01249.1"/>
    <property type="molecule type" value="Genomic_DNA"/>
</dbReference>
<organism evidence="3 4">
    <name type="scientific">Dinghuibacter silviterrae</name>
    <dbReference type="NCBI Taxonomy" id="1539049"/>
    <lineage>
        <taxon>Bacteria</taxon>
        <taxon>Pseudomonadati</taxon>
        <taxon>Bacteroidota</taxon>
        <taxon>Chitinophagia</taxon>
        <taxon>Chitinophagales</taxon>
        <taxon>Chitinophagaceae</taxon>
        <taxon>Dinghuibacter</taxon>
    </lineage>
</organism>
<dbReference type="Proteomes" id="UP000294498">
    <property type="component" value="Unassembled WGS sequence"/>
</dbReference>
<keyword evidence="4" id="KW-1185">Reference proteome</keyword>
<sequence length="231" mass="23912">MNNTLSNQKIVLAGASSGIGLASARLLASEGADVTITGRDPQKLAASGLSSAVVDSRNREELDAFFAGIGSFDHLVVSLASRRGLGPLAQLSLADVREGFEEKFFAVAHTVQAALPYVTGSITVLSAVSASARMPGTSGIAAVNGALEIMVPIWARELAPVRVNAVSPGVIDTPWWDFLPAADRAAAFAQYSLQIPLKRVGRAEEIADVVRSLVGATYVTGRVIVADGGLG</sequence>
<dbReference type="PRINTS" id="PR00081">
    <property type="entry name" value="GDHRDH"/>
</dbReference>
<dbReference type="GO" id="GO:0016491">
    <property type="term" value="F:oxidoreductase activity"/>
    <property type="evidence" value="ECO:0007669"/>
    <property type="project" value="UniProtKB-KW"/>
</dbReference>
<keyword evidence="2" id="KW-0560">Oxidoreductase</keyword>
<evidence type="ECO:0000313" key="3">
    <source>
        <dbReference type="EMBL" id="TDX01249.1"/>
    </source>
</evidence>
<comment type="caution">
    <text evidence="3">The sequence shown here is derived from an EMBL/GenBank/DDBJ whole genome shotgun (WGS) entry which is preliminary data.</text>
</comment>
<dbReference type="InterPro" id="IPR051122">
    <property type="entry name" value="SDR_DHRS6-like"/>
</dbReference>
<dbReference type="Gene3D" id="3.40.50.720">
    <property type="entry name" value="NAD(P)-binding Rossmann-like Domain"/>
    <property type="match status" value="1"/>
</dbReference>
<dbReference type="InterPro" id="IPR036291">
    <property type="entry name" value="NAD(P)-bd_dom_sf"/>
</dbReference>
<name>A0A4R8DT25_9BACT</name>
<dbReference type="OrthoDB" id="9806974at2"/>
<dbReference type="InterPro" id="IPR002347">
    <property type="entry name" value="SDR_fam"/>
</dbReference>
<reference evidence="3 4" key="1">
    <citation type="submission" date="2019-03" db="EMBL/GenBank/DDBJ databases">
        <title>Genomic Encyclopedia of Type Strains, Phase IV (KMG-IV): sequencing the most valuable type-strain genomes for metagenomic binning, comparative biology and taxonomic classification.</title>
        <authorList>
            <person name="Goeker M."/>
        </authorList>
    </citation>
    <scope>NUCLEOTIDE SEQUENCE [LARGE SCALE GENOMIC DNA]</scope>
    <source>
        <strain evidence="3 4">DSM 100059</strain>
    </source>
</reference>
<evidence type="ECO:0000256" key="1">
    <source>
        <dbReference type="ARBA" id="ARBA00006484"/>
    </source>
</evidence>
<dbReference type="RefSeq" id="WP_133993634.1">
    <property type="nucleotide sequence ID" value="NZ_SODV01000001.1"/>
</dbReference>
<dbReference type="PANTHER" id="PTHR43477:SF1">
    <property type="entry name" value="DIHYDROANTICAPSIN 7-DEHYDROGENASE"/>
    <property type="match status" value="1"/>
</dbReference>
<dbReference type="PANTHER" id="PTHR43477">
    <property type="entry name" value="DIHYDROANTICAPSIN 7-DEHYDROGENASE"/>
    <property type="match status" value="1"/>
</dbReference>